<dbReference type="AlphaFoldDB" id="A0A6A6RFE5"/>
<dbReference type="Proteomes" id="UP000799753">
    <property type="component" value="Unassembled WGS sequence"/>
</dbReference>
<dbReference type="GO" id="GO:0031145">
    <property type="term" value="P:anaphase-promoting complex-dependent catabolic process"/>
    <property type="evidence" value="ECO:0007669"/>
    <property type="project" value="InterPro"/>
</dbReference>
<dbReference type="GO" id="GO:0005680">
    <property type="term" value="C:anaphase-promoting complex"/>
    <property type="evidence" value="ECO:0007669"/>
    <property type="project" value="InterPro"/>
</dbReference>
<dbReference type="InterPro" id="IPR018860">
    <property type="entry name" value="APC_suCDC26"/>
</dbReference>
<evidence type="ECO:0000256" key="2">
    <source>
        <dbReference type="SAM" id="MobiDB-lite"/>
    </source>
</evidence>
<dbReference type="EMBL" id="MU006859">
    <property type="protein sequence ID" value="KAF2634149.1"/>
    <property type="molecule type" value="Genomic_DNA"/>
</dbReference>
<dbReference type="Pfam" id="PF10471">
    <property type="entry name" value="ANAPC_CDC26"/>
    <property type="match status" value="1"/>
</dbReference>
<feature type="compositionally biased region" description="Gly residues" evidence="2">
    <location>
        <begin position="58"/>
        <end position="69"/>
    </location>
</feature>
<evidence type="ECO:0000313" key="4">
    <source>
        <dbReference type="Proteomes" id="UP000799753"/>
    </source>
</evidence>
<reference evidence="3" key="1">
    <citation type="journal article" date="2020" name="Stud. Mycol.">
        <title>101 Dothideomycetes genomes: a test case for predicting lifestyles and emergence of pathogens.</title>
        <authorList>
            <person name="Haridas S."/>
            <person name="Albert R."/>
            <person name="Binder M."/>
            <person name="Bloem J."/>
            <person name="Labutti K."/>
            <person name="Salamov A."/>
            <person name="Andreopoulos B."/>
            <person name="Baker S."/>
            <person name="Barry K."/>
            <person name="Bills G."/>
            <person name="Bluhm B."/>
            <person name="Cannon C."/>
            <person name="Castanera R."/>
            <person name="Culley D."/>
            <person name="Daum C."/>
            <person name="Ezra D."/>
            <person name="Gonzalez J."/>
            <person name="Henrissat B."/>
            <person name="Kuo A."/>
            <person name="Liang C."/>
            <person name="Lipzen A."/>
            <person name="Lutzoni F."/>
            <person name="Magnuson J."/>
            <person name="Mondo S."/>
            <person name="Nolan M."/>
            <person name="Ohm R."/>
            <person name="Pangilinan J."/>
            <person name="Park H.-J."/>
            <person name="Ramirez L."/>
            <person name="Alfaro M."/>
            <person name="Sun H."/>
            <person name="Tritt A."/>
            <person name="Yoshinaga Y."/>
            <person name="Zwiers L.-H."/>
            <person name="Turgeon B."/>
            <person name="Goodwin S."/>
            <person name="Spatafora J."/>
            <person name="Crous P."/>
            <person name="Grigoriev I."/>
        </authorList>
    </citation>
    <scope>NUCLEOTIDE SEQUENCE</scope>
    <source>
        <strain evidence="3">CBS 473.64</strain>
    </source>
</reference>
<evidence type="ECO:0000256" key="1">
    <source>
        <dbReference type="ARBA" id="ARBA00022786"/>
    </source>
</evidence>
<proteinExistence type="predicted"/>
<organism evidence="3 4">
    <name type="scientific">Massarina eburnea CBS 473.64</name>
    <dbReference type="NCBI Taxonomy" id="1395130"/>
    <lineage>
        <taxon>Eukaryota</taxon>
        <taxon>Fungi</taxon>
        <taxon>Dikarya</taxon>
        <taxon>Ascomycota</taxon>
        <taxon>Pezizomycotina</taxon>
        <taxon>Dothideomycetes</taxon>
        <taxon>Pleosporomycetidae</taxon>
        <taxon>Pleosporales</taxon>
        <taxon>Massarineae</taxon>
        <taxon>Massarinaceae</taxon>
        <taxon>Massarina</taxon>
    </lineage>
</organism>
<evidence type="ECO:0000313" key="3">
    <source>
        <dbReference type="EMBL" id="KAF2634149.1"/>
    </source>
</evidence>
<accession>A0A6A6RFE5</accession>
<dbReference type="OrthoDB" id="3780941at2759"/>
<feature type="region of interest" description="Disordered" evidence="2">
    <location>
        <begin position="20"/>
        <end position="69"/>
    </location>
</feature>
<feature type="compositionally biased region" description="Basic and acidic residues" evidence="2">
    <location>
        <begin position="20"/>
        <end position="32"/>
    </location>
</feature>
<keyword evidence="4" id="KW-1185">Reference proteome</keyword>
<name>A0A6A6RFE5_9PLEO</name>
<gene>
    <name evidence="3" type="ORF">P280DRAFT_414407</name>
</gene>
<feature type="compositionally biased region" description="Basic and acidic residues" evidence="2">
    <location>
        <begin position="41"/>
        <end position="57"/>
    </location>
</feature>
<protein>
    <submittedName>
        <fullName evidence="3">Uncharacterized protein</fullName>
    </submittedName>
</protein>
<keyword evidence="1" id="KW-0833">Ubl conjugation pathway</keyword>
<sequence>MLRRPATTIQLTTADLELYEANRQRKNGEKQSRSSSNVPTEKGKEKETKMPAQKERIMGGGGGQGRQGN</sequence>